<sequence>MLAESATGTRETRSSAVVLTEQKLPLKNAKETRAAKIADAQQQFAAVLEYQVEDENFEEHLTAFLLHIGYNNRPAQIVEEEMEEEPAAEQWMDEEEELMSVGILPFF</sequence>
<proteinExistence type="predicted"/>
<accession>A0A915D582</accession>
<dbReference type="AlphaFoldDB" id="A0A915D582"/>
<protein>
    <submittedName>
        <fullName evidence="2">Uncharacterized protein</fullName>
    </submittedName>
</protein>
<keyword evidence="1" id="KW-1185">Reference proteome</keyword>
<evidence type="ECO:0000313" key="1">
    <source>
        <dbReference type="Proteomes" id="UP000887574"/>
    </source>
</evidence>
<name>A0A915D582_9BILA</name>
<dbReference type="WBParaSite" id="jg15515">
    <property type="protein sequence ID" value="jg15515"/>
    <property type="gene ID" value="jg15515"/>
</dbReference>
<reference evidence="2" key="1">
    <citation type="submission" date="2022-11" db="UniProtKB">
        <authorList>
            <consortium name="WormBaseParasite"/>
        </authorList>
    </citation>
    <scope>IDENTIFICATION</scope>
</reference>
<dbReference type="Proteomes" id="UP000887574">
    <property type="component" value="Unplaced"/>
</dbReference>
<organism evidence="1 2">
    <name type="scientific">Ditylenchus dipsaci</name>
    <dbReference type="NCBI Taxonomy" id="166011"/>
    <lineage>
        <taxon>Eukaryota</taxon>
        <taxon>Metazoa</taxon>
        <taxon>Ecdysozoa</taxon>
        <taxon>Nematoda</taxon>
        <taxon>Chromadorea</taxon>
        <taxon>Rhabditida</taxon>
        <taxon>Tylenchina</taxon>
        <taxon>Tylenchomorpha</taxon>
        <taxon>Sphaerularioidea</taxon>
        <taxon>Anguinidae</taxon>
        <taxon>Anguininae</taxon>
        <taxon>Ditylenchus</taxon>
    </lineage>
</organism>
<evidence type="ECO:0000313" key="2">
    <source>
        <dbReference type="WBParaSite" id="jg15515"/>
    </source>
</evidence>